<feature type="region of interest" description="Disordered" evidence="7">
    <location>
        <begin position="213"/>
        <end position="234"/>
    </location>
</feature>
<evidence type="ECO:0000259" key="9">
    <source>
        <dbReference type="Pfam" id="PF13962"/>
    </source>
</evidence>
<dbReference type="Proteomes" id="UP001293254">
    <property type="component" value="Unassembled WGS sequence"/>
</dbReference>
<evidence type="ECO:0000256" key="4">
    <source>
        <dbReference type="ARBA" id="ARBA00022989"/>
    </source>
</evidence>
<protein>
    <submittedName>
        <fullName evidence="10">Ankyrin repeat-containing protein NPR4</fullName>
    </submittedName>
</protein>
<feature type="compositionally biased region" description="Polar residues" evidence="7">
    <location>
        <begin position="1"/>
        <end position="14"/>
    </location>
</feature>
<organism evidence="10 11">
    <name type="scientific">Sesamum alatum</name>
    <dbReference type="NCBI Taxonomy" id="300844"/>
    <lineage>
        <taxon>Eukaryota</taxon>
        <taxon>Viridiplantae</taxon>
        <taxon>Streptophyta</taxon>
        <taxon>Embryophyta</taxon>
        <taxon>Tracheophyta</taxon>
        <taxon>Spermatophyta</taxon>
        <taxon>Magnoliopsida</taxon>
        <taxon>eudicotyledons</taxon>
        <taxon>Gunneridae</taxon>
        <taxon>Pentapetalae</taxon>
        <taxon>asterids</taxon>
        <taxon>lamiids</taxon>
        <taxon>Lamiales</taxon>
        <taxon>Pedaliaceae</taxon>
        <taxon>Sesamum</taxon>
    </lineage>
</organism>
<evidence type="ECO:0000256" key="8">
    <source>
        <dbReference type="SAM" id="Phobius"/>
    </source>
</evidence>
<keyword evidence="11" id="KW-1185">Reference proteome</keyword>
<feature type="compositionally biased region" description="Basic residues" evidence="7">
    <location>
        <begin position="15"/>
        <end position="27"/>
    </location>
</feature>
<keyword evidence="5" id="KW-0040">ANK repeat</keyword>
<comment type="subcellular location">
    <subcellularLocation>
        <location evidence="1">Membrane</location>
        <topology evidence="1">Multi-pass membrane protein</topology>
    </subcellularLocation>
</comment>
<gene>
    <name evidence="10" type="ORF">Salat_2409200</name>
</gene>
<dbReference type="PANTHER" id="PTHR24186:SF37">
    <property type="entry name" value="PGG DOMAIN-CONTAINING PROTEIN"/>
    <property type="match status" value="1"/>
</dbReference>
<evidence type="ECO:0000256" key="6">
    <source>
        <dbReference type="ARBA" id="ARBA00023136"/>
    </source>
</evidence>
<comment type="caution">
    <text evidence="10">The sequence shown here is derived from an EMBL/GenBank/DDBJ whole genome shotgun (WGS) entry which is preliminary data.</text>
</comment>
<feature type="transmembrane region" description="Helical" evidence="8">
    <location>
        <begin position="122"/>
        <end position="143"/>
    </location>
</feature>
<evidence type="ECO:0000313" key="11">
    <source>
        <dbReference type="Proteomes" id="UP001293254"/>
    </source>
</evidence>
<evidence type="ECO:0000256" key="1">
    <source>
        <dbReference type="ARBA" id="ARBA00004141"/>
    </source>
</evidence>
<dbReference type="InterPro" id="IPR026961">
    <property type="entry name" value="PGG_dom"/>
</dbReference>
<accession>A0AAE1XXK3</accession>
<evidence type="ECO:0000256" key="7">
    <source>
        <dbReference type="SAM" id="MobiDB-lite"/>
    </source>
</evidence>
<evidence type="ECO:0000256" key="3">
    <source>
        <dbReference type="ARBA" id="ARBA00022737"/>
    </source>
</evidence>
<proteinExistence type="predicted"/>
<feature type="transmembrane region" description="Helical" evidence="8">
    <location>
        <begin position="155"/>
        <end position="179"/>
    </location>
</feature>
<dbReference type="EMBL" id="JACGWO010000009">
    <property type="protein sequence ID" value="KAK4419963.1"/>
    <property type="molecule type" value="Genomic_DNA"/>
</dbReference>
<keyword evidence="6 8" id="KW-0472">Membrane</keyword>
<dbReference type="Pfam" id="PF13962">
    <property type="entry name" value="PGG"/>
    <property type="match status" value="1"/>
</dbReference>
<dbReference type="PANTHER" id="PTHR24186">
    <property type="entry name" value="PROTEIN PHOSPHATASE 1 REGULATORY SUBUNIT"/>
    <property type="match status" value="1"/>
</dbReference>
<sequence>MSRSNRTPEHSSPSHVRHHRQNRHRAKKLDLQNEGLRNARKTVTIVAVLVATVTFAAGINPPGGFSQETGKALRGDRAAFKVFLVCNIVALFLSVGVVNVLVSIIPFTRKTMMKLLTATHKVMWLSTLFMTAAYIAAVWTIMPDEKGTRWVTLELVVFGGGCTVFVFFGLGLMLTRHWYNKYKWRKVRQKKIKDESPHSSVSRVEELKMRINQETSSNSDVDSSDHGYHLKRGRGSREWRWQQRRRLGGGRGGKGVSLERVAATVWTWEGGVAKALVLLGGGGGGNGYEGTGWGPRVAATAWGRGRGCGGWGLGEGSGNVGLGRVPTALAIFLL</sequence>
<evidence type="ECO:0000313" key="10">
    <source>
        <dbReference type="EMBL" id="KAK4419963.1"/>
    </source>
</evidence>
<dbReference type="AlphaFoldDB" id="A0AAE1XXK3"/>
<keyword evidence="4 8" id="KW-1133">Transmembrane helix</keyword>
<evidence type="ECO:0000256" key="2">
    <source>
        <dbReference type="ARBA" id="ARBA00022692"/>
    </source>
</evidence>
<feature type="transmembrane region" description="Helical" evidence="8">
    <location>
        <begin position="42"/>
        <end position="59"/>
    </location>
</feature>
<dbReference type="GO" id="GO:0005886">
    <property type="term" value="C:plasma membrane"/>
    <property type="evidence" value="ECO:0007669"/>
    <property type="project" value="TreeGrafter"/>
</dbReference>
<name>A0AAE1XXK3_9LAMI</name>
<reference evidence="10" key="2">
    <citation type="journal article" date="2024" name="Plant">
        <title>Genomic evolution and insights into agronomic trait innovations of Sesamum species.</title>
        <authorList>
            <person name="Miao H."/>
            <person name="Wang L."/>
            <person name="Qu L."/>
            <person name="Liu H."/>
            <person name="Sun Y."/>
            <person name="Le M."/>
            <person name="Wang Q."/>
            <person name="Wei S."/>
            <person name="Zheng Y."/>
            <person name="Lin W."/>
            <person name="Duan Y."/>
            <person name="Cao H."/>
            <person name="Xiong S."/>
            <person name="Wang X."/>
            <person name="Wei L."/>
            <person name="Li C."/>
            <person name="Ma Q."/>
            <person name="Ju M."/>
            <person name="Zhao R."/>
            <person name="Li G."/>
            <person name="Mu C."/>
            <person name="Tian Q."/>
            <person name="Mei H."/>
            <person name="Zhang T."/>
            <person name="Gao T."/>
            <person name="Zhang H."/>
        </authorList>
    </citation>
    <scope>NUCLEOTIDE SEQUENCE</scope>
    <source>
        <strain evidence="10">3651</strain>
    </source>
</reference>
<reference evidence="10" key="1">
    <citation type="submission" date="2020-06" db="EMBL/GenBank/DDBJ databases">
        <authorList>
            <person name="Li T."/>
            <person name="Hu X."/>
            <person name="Zhang T."/>
            <person name="Song X."/>
            <person name="Zhang H."/>
            <person name="Dai N."/>
            <person name="Sheng W."/>
            <person name="Hou X."/>
            <person name="Wei L."/>
        </authorList>
    </citation>
    <scope>NUCLEOTIDE SEQUENCE</scope>
    <source>
        <strain evidence="10">3651</strain>
        <tissue evidence="10">Leaf</tissue>
    </source>
</reference>
<keyword evidence="3" id="KW-0677">Repeat</keyword>
<feature type="transmembrane region" description="Helical" evidence="8">
    <location>
        <begin position="79"/>
        <end position="102"/>
    </location>
</feature>
<keyword evidence="2 8" id="KW-0812">Transmembrane</keyword>
<evidence type="ECO:0000256" key="5">
    <source>
        <dbReference type="ARBA" id="ARBA00023043"/>
    </source>
</evidence>
<feature type="domain" description="PGG" evidence="9">
    <location>
        <begin position="34"/>
        <end position="140"/>
    </location>
</feature>
<feature type="region of interest" description="Disordered" evidence="7">
    <location>
        <begin position="1"/>
        <end position="33"/>
    </location>
</feature>